<proteinExistence type="predicted"/>
<comment type="caution">
    <text evidence="1">The sequence shown here is derived from an EMBL/GenBank/DDBJ whole genome shotgun (WGS) entry which is preliminary data.</text>
</comment>
<evidence type="ECO:0000313" key="1">
    <source>
        <dbReference type="EMBL" id="KTF06096.1"/>
    </source>
</evidence>
<sequence length="58" mass="6834">MFSFLALWPLYVFRDHFSSVVRSSLYLNKSHVIREMLSLKAAALLELVIVERIIILRK</sequence>
<protein>
    <submittedName>
        <fullName evidence="1">Uncharacterized protein</fullName>
    </submittedName>
</protein>
<organism evidence="1">
    <name type="scientific">marine sediment metagenome</name>
    <dbReference type="NCBI Taxonomy" id="412755"/>
    <lineage>
        <taxon>unclassified sequences</taxon>
        <taxon>metagenomes</taxon>
        <taxon>ecological metagenomes</taxon>
    </lineage>
</organism>
<gene>
    <name evidence="1" type="ORF">MGSAQ_002407</name>
</gene>
<dbReference type="AlphaFoldDB" id="A0A1B6NRI4"/>
<reference evidence="1" key="1">
    <citation type="submission" date="2013-11" db="EMBL/GenBank/DDBJ databases">
        <title>Microbial diversity, functional groups and degradation webs in Northern and Southern Mediterranean and Red Sea marine crude oil polluted sites.</title>
        <authorList>
            <person name="Daffonchio D."/>
            <person name="Mapelli F."/>
            <person name="Ferrer M."/>
            <person name="Richter M."/>
            <person name="Cherif A."/>
            <person name="Malkawi H.I."/>
            <person name="Yakimov M.M."/>
            <person name="Abdel-Fattah Y.R."/>
            <person name="Blaghen M."/>
            <person name="Golyshin P.N."/>
            <person name="Kalogerakis N."/>
            <person name="Boon N."/>
            <person name="Magagnini M."/>
            <person name="Fava F."/>
        </authorList>
    </citation>
    <scope>NUCLEOTIDE SEQUENCE</scope>
</reference>
<accession>A0A1B6NRI4</accession>
<dbReference type="EMBL" id="AYSL01001373">
    <property type="protein sequence ID" value="KTF06096.1"/>
    <property type="molecule type" value="Genomic_DNA"/>
</dbReference>
<name>A0A1B6NRI4_9ZZZZ</name>